<dbReference type="HOGENOM" id="CLU_2555230_0_0_0"/>
<dbReference type="InterPro" id="IPR015354">
    <property type="entry name" value="DNA_partition_ParG"/>
</dbReference>
<sequence length="82" mass="9482">MEKQYKKLSVDFPIEEYSYLKMACVKKGVSVKDFVTQAVIMSIEDYEDELDDSSLGKARKEVADNGVISWKELEQRLGWDNL</sequence>
<dbReference type="OrthoDB" id="1494791at2"/>
<gene>
    <name evidence="1" type="ORF">PC_RS04770</name>
</gene>
<dbReference type="EMBL" id="BX908798">
    <property type="protein sequence ID" value="CAF23713.1"/>
    <property type="molecule type" value="Genomic_DNA"/>
</dbReference>
<accession>Q6MCI6</accession>
<evidence type="ECO:0000313" key="2">
    <source>
        <dbReference type="Proteomes" id="UP000000529"/>
    </source>
</evidence>
<dbReference type="GO" id="GO:0006355">
    <property type="term" value="P:regulation of DNA-templated transcription"/>
    <property type="evidence" value="ECO:0007669"/>
    <property type="project" value="InterPro"/>
</dbReference>
<dbReference type="Pfam" id="PF09274">
    <property type="entry name" value="ParG"/>
    <property type="match status" value="1"/>
</dbReference>
<dbReference type="AlphaFoldDB" id="Q6MCI6"/>
<name>Q6MCI6_PARUW</name>
<dbReference type="Proteomes" id="UP000000529">
    <property type="component" value="Chromosome"/>
</dbReference>
<organism evidence="1 2">
    <name type="scientific">Protochlamydia amoebophila (strain UWE25)</name>
    <dbReference type="NCBI Taxonomy" id="264201"/>
    <lineage>
        <taxon>Bacteria</taxon>
        <taxon>Pseudomonadati</taxon>
        <taxon>Chlamydiota</taxon>
        <taxon>Chlamydiia</taxon>
        <taxon>Parachlamydiales</taxon>
        <taxon>Parachlamydiaceae</taxon>
        <taxon>Candidatus Protochlamydia</taxon>
    </lineage>
</organism>
<dbReference type="InterPro" id="IPR013321">
    <property type="entry name" value="Arc_rbn_hlx_hlx"/>
</dbReference>
<dbReference type="KEGG" id="pcu:PC_RS04770"/>
<reference evidence="1 2" key="1">
    <citation type="journal article" date="2004" name="Science">
        <title>Illuminating the evolutionary history of chlamydiae.</title>
        <authorList>
            <person name="Horn M."/>
            <person name="Collingro A."/>
            <person name="Schmitz-Esser S."/>
            <person name="Beier C.L."/>
            <person name="Purkhold U."/>
            <person name="Fartmann B."/>
            <person name="Brandt P."/>
            <person name="Nyakatura G.J."/>
            <person name="Droege M."/>
            <person name="Frishman D."/>
            <person name="Rattei T."/>
            <person name="Mewes H."/>
            <person name="Wagner M."/>
        </authorList>
    </citation>
    <scope>NUCLEOTIDE SEQUENCE [LARGE SCALE GENOMIC DNA]</scope>
    <source>
        <strain evidence="1 2">UWE25</strain>
    </source>
</reference>
<dbReference type="RefSeq" id="WP_011175539.1">
    <property type="nucleotide sequence ID" value="NC_005861.2"/>
</dbReference>
<dbReference type="STRING" id="264201.pc0989"/>
<keyword evidence="2" id="KW-1185">Reference proteome</keyword>
<dbReference type="Gene3D" id="1.10.1220.10">
    <property type="entry name" value="Met repressor-like"/>
    <property type="match status" value="1"/>
</dbReference>
<protein>
    <recommendedName>
        <fullName evidence="3">CopG family transcriptional regulator</fullName>
    </recommendedName>
</protein>
<evidence type="ECO:0000313" key="1">
    <source>
        <dbReference type="EMBL" id="CAF23713.1"/>
    </source>
</evidence>
<evidence type="ECO:0008006" key="3">
    <source>
        <dbReference type="Google" id="ProtNLM"/>
    </source>
</evidence>
<proteinExistence type="predicted"/>